<evidence type="ECO:0000256" key="5">
    <source>
        <dbReference type="PIRNR" id="PIRNR005096"/>
    </source>
</evidence>
<dbReference type="PANTHER" id="PTHR10091">
    <property type="entry name" value="ALDOSE-1-EPIMERASE"/>
    <property type="match status" value="1"/>
</dbReference>
<comment type="pathway">
    <text evidence="1 5">Carbohydrate metabolism; hexose metabolism.</text>
</comment>
<dbReference type="EC" id="5.1.3.3" evidence="5"/>
<dbReference type="CDD" id="cd09019">
    <property type="entry name" value="galactose_mutarotase_like"/>
    <property type="match status" value="1"/>
</dbReference>
<comment type="similarity">
    <text evidence="2 5">Belongs to the aldose epimerase family.</text>
</comment>
<evidence type="ECO:0000256" key="7">
    <source>
        <dbReference type="PIRSR" id="PIRSR005096-2"/>
    </source>
</evidence>
<dbReference type="Pfam" id="PF01263">
    <property type="entry name" value="Aldose_epim"/>
    <property type="match status" value="1"/>
</dbReference>
<dbReference type="EMBL" id="DVOR01000125">
    <property type="protein sequence ID" value="HIV09250.1"/>
    <property type="molecule type" value="Genomic_DNA"/>
</dbReference>
<reference evidence="9" key="2">
    <citation type="journal article" date="2021" name="PeerJ">
        <title>Extensive microbial diversity within the chicken gut microbiome revealed by metagenomics and culture.</title>
        <authorList>
            <person name="Gilroy R."/>
            <person name="Ravi A."/>
            <person name="Getino M."/>
            <person name="Pursley I."/>
            <person name="Horton D.L."/>
            <person name="Alikhan N.F."/>
            <person name="Baker D."/>
            <person name="Gharbi K."/>
            <person name="Hall N."/>
            <person name="Watson M."/>
            <person name="Adriaenssens E.M."/>
            <person name="Foster-Nyarko E."/>
            <person name="Jarju S."/>
            <person name="Secka A."/>
            <person name="Antonio M."/>
            <person name="Oren A."/>
            <person name="Chaudhuri R.R."/>
            <person name="La Ragione R."/>
            <person name="Hildebrand F."/>
            <person name="Pallen M.J."/>
        </authorList>
    </citation>
    <scope>NUCLEOTIDE SEQUENCE</scope>
    <source>
        <strain evidence="9">35461</strain>
    </source>
</reference>
<dbReference type="SUPFAM" id="SSF74650">
    <property type="entry name" value="Galactose mutarotase-like"/>
    <property type="match status" value="1"/>
</dbReference>
<dbReference type="InterPro" id="IPR014718">
    <property type="entry name" value="GH-type_carb-bd"/>
</dbReference>
<evidence type="ECO:0000256" key="3">
    <source>
        <dbReference type="ARBA" id="ARBA00023235"/>
    </source>
</evidence>
<feature type="binding site" evidence="8">
    <location>
        <begin position="208"/>
        <end position="210"/>
    </location>
    <ligand>
        <name>beta-D-galactose</name>
        <dbReference type="ChEBI" id="CHEBI:27667"/>
    </ligand>
</feature>
<dbReference type="PIRSF" id="PIRSF005096">
    <property type="entry name" value="GALM"/>
    <property type="match status" value="1"/>
</dbReference>
<evidence type="ECO:0000256" key="4">
    <source>
        <dbReference type="ARBA" id="ARBA00023277"/>
    </source>
</evidence>
<organism evidence="9 10">
    <name type="scientific">Candidatus Spyradenecus faecavium</name>
    <dbReference type="NCBI Taxonomy" id="2840947"/>
    <lineage>
        <taxon>Bacteria</taxon>
        <taxon>Pseudomonadati</taxon>
        <taxon>Lentisphaerota</taxon>
        <taxon>Lentisphaeria</taxon>
        <taxon>Lentisphaerales</taxon>
        <taxon>Lentisphaeraceae</taxon>
        <taxon>Lentisphaeraceae incertae sedis</taxon>
        <taxon>Candidatus Spyradenecus</taxon>
    </lineage>
</organism>
<evidence type="ECO:0000313" key="9">
    <source>
        <dbReference type="EMBL" id="HIV09250.1"/>
    </source>
</evidence>
<feature type="binding site" evidence="8">
    <location>
        <begin position="87"/>
        <end position="88"/>
    </location>
    <ligand>
        <name>beta-D-galactose</name>
        <dbReference type="ChEBI" id="CHEBI:27667"/>
    </ligand>
</feature>
<gene>
    <name evidence="9" type="ORF">IAC79_03960</name>
</gene>
<sequence>MSDSKQADPIVEVEQFGKLPDGTVVLSYTMKNGLGAELQVLEYGGTVRRFTVPGPDGKPRNVIVGPDTLEGWIKEPYYGQLVGRVANRIAFGKFSLDGKDYTLATNNAPGGIPCALHGGEDGFNSRVWKCKAFFKGTENLAPEWARGQGYYGEDDACLLLSLDSPDGDQGYPGAVHVDVLYVLTPDNTWRIVYNGTCDAPTPLALTQHAYWNLKGCAQGDVLDHTLRINATRYTPVNAGLIPTGELAPVAGTPFDFTASRRLGDDVDADNDQIRYGAGYDHNFVLDHEPGKLGHAATLASPDGLALEVWTDQPGMQVYTGNYIPDGLVTPEGPTVRRGGVALETQHFADSVNHPEFPTVILRPGETFRSVTEYRFPQR</sequence>
<reference evidence="9" key="1">
    <citation type="submission" date="2020-10" db="EMBL/GenBank/DDBJ databases">
        <authorList>
            <person name="Gilroy R."/>
        </authorList>
    </citation>
    <scope>NUCLEOTIDE SEQUENCE</scope>
    <source>
        <strain evidence="9">35461</strain>
    </source>
</reference>
<dbReference type="InterPro" id="IPR011013">
    <property type="entry name" value="Gal_mutarotase_sf_dom"/>
</dbReference>
<dbReference type="GO" id="GO:0033499">
    <property type="term" value="P:galactose catabolic process via UDP-galactose, Leloir pathway"/>
    <property type="evidence" value="ECO:0007669"/>
    <property type="project" value="TreeGrafter"/>
</dbReference>
<evidence type="ECO:0000256" key="1">
    <source>
        <dbReference type="ARBA" id="ARBA00005028"/>
    </source>
</evidence>
<evidence type="ECO:0000256" key="8">
    <source>
        <dbReference type="PIRSR" id="PIRSR005096-3"/>
    </source>
</evidence>
<dbReference type="GO" id="GO:0006006">
    <property type="term" value="P:glucose metabolic process"/>
    <property type="evidence" value="ECO:0007669"/>
    <property type="project" value="TreeGrafter"/>
</dbReference>
<keyword evidence="3 5" id="KW-0413">Isomerase</keyword>
<dbReference type="PANTHER" id="PTHR10091:SF0">
    <property type="entry name" value="GALACTOSE MUTAROTASE"/>
    <property type="match status" value="1"/>
</dbReference>
<proteinExistence type="inferred from homology"/>
<evidence type="ECO:0000256" key="6">
    <source>
        <dbReference type="PIRSR" id="PIRSR005096-1"/>
    </source>
</evidence>
<name>A0A9D1T2B3_9BACT</name>
<dbReference type="Gene3D" id="2.70.98.10">
    <property type="match status" value="1"/>
</dbReference>
<comment type="caution">
    <text evidence="9">The sequence shown here is derived from an EMBL/GenBank/DDBJ whole genome shotgun (WGS) entry which is preliminary data.</text>
</comment>
<feature type="active site" description="Proton donor" evidence="6">
    <location>
        <position position="208"/>
    </location>
</feature>
<dbReference type="GO" id="GO:0030246">
    <property type="term" value="F:carbohydrate binding"/>
    <property type="evidence" value="ECO:0007669"/>
    <property type="project" value="InterPro"/>
</dbReference>
<feature type="active site" description="Proton acceptor" evidence="6">
    <location>
        <position position="343"/>
    </location>
</feature>
<accession>A0A9D1T2B3</accession>
<dbReference type="AlphaFoldDB" id="A0A9D1T2B3"/>
<dbReference type="Proteomes" id="UP000886845">
    <property type="component" value="Unassembled WGS sequence"/>
</dbReference>
<dbReference type="InterPro" id="IPR008183">
    <property type="entry name" value="Aldose_1/G6P_1-epimerase"/>
</dbReference>
<keyword evidence="4 5" id="KW-0119">Carbohydrate metabolism</keyword>
<dbReference type="InterPro" id="IPR047215">
    <property type="entry name" value="Galactose_mutarotase-like"/>
</dbReference>
<feature type="binding site" evidence="7">
    <location>
        <position position="280"/>
    </location>
    <ligand>
        <name>beta-D-galactose</name>
        <dbReference type="ChEBI" id="CHEBI:27667"/>
    </ligand>
</feature>
<protein>
    <recommendedName>
        <fullName evidence="5">Aldose 1-epimerase</fullName>
        <ecNumber evidence="5">5.1.3.3</ecNumber>
    </recommendedName>
</protein>
<comment type="catalytic activity">
    <reaction evidence="5">
        <text>alpha-D-glucose = beta-D-glucose</text>
        <dbReference type="Rhea" id="RHEA:10264"/>
        <dbReference type="ChEBI" id="CHEBI:15903"/>
        <dbReference type="ChEBI" id="CHEBI:17925"/>
        <dbReference type="EC" id="5.1.3.3"/>
    </reaction>
</comment>
<dbReference type="GO" id="GO:0004034">
    <property type="term" value="F:aldose 1-epimerase activity"/>
    <property type="evidence" value="ECO:0007669"/>
    <property type="project" value="UniProtKB-EC"/>
</dbReference>
<dbReference type="NCBIfam" id="NF008277">
    <property type="entry name" value="PRK11055.1"/>
    <property type="match status" value="1"/>
</dbReference>
<evidence type="ECO:0000313" key="10">
    <source>
        <dbReference type="Proteomes" id="UP000886845"/>
    </source>
</evidence>
<evidence type="ECO:0000256" key="2">
    <source>
        <dbReference type="ARBA" id="ARBA00006206"/>
    </source>
</evidence>
<dbReference type="InterPro" id="IPR015443">
    <property type="entry name" value="Aldose_1-epimerase"/>
</dbReference>